<proteinExistence type="inferred from homology"/>
<dbReference type="Pfam" id="PF02353">
    <property type="entry name" value="CMAS"/>
    <property type="match status" value="1"/>
</dbReference>
<organism evidence="7 8">
    <name type="scientific">Arenimonas malthae CC-JY-1</name>
    <dbReference type="NCBI Taxonomy" id="1384054"/>
    <lineage>
        <taxon>Bacteria</taxon>
        <taxon>Pseudomonadati</taxon>
        <taxon>Pseudomonadota</taxon>
        <taxon>Gammaproteobacteria</taxon>
        <taxon>Lysobacterales</taxon>
        <taxon>Lysobacteraceae</taxon>
        <taxon>Arenimonas</taxon>
    </lineage>
</organism>
<evidence type="ECO:0000256" key="2">
    <source>
        <dbReference type="ARBA" id="ARBA00022603"/>
    </source>
</evidence>
<keyword evidence="4" id="KW-0949">S-adenosyl-L-methionine</keyword>
<evidence type="ECO:0000313" key="8">
    <source>
        <dbReference type="Proteomes" id="UP000029392"/>
    </source>
</evidence>
<dbReference type="PIRSF" id="PIRSF003085">
    <property type="entry name" value="CMAS"/>
    <property type="match status" value="1"/>
</dbReference>
<evidence type="ECO:0008006" key="9">
    <source>
        <dbReference type="Google" id="ProtNLM"/>
    </source>
</evidence>
<evidence type="ECO:0000313" key="7">
    <source>
        <dbReference type="EMBL" id="KFN41797.1"/>
    </source>
</evidence>
<reference evidence="7 8" key="1">
    <citation type="submission" date="2013-09" db="EMBL/GenBank/DDBJ databases">
        <title>Genome sequencing of Arenimonas malthae.</title>
        <authorList>
            <person name="Chen F."/>
            <person name="Wang G."/>
        </authorList>
    </citation>
    <scope>NUCLEOTIDE SEQUENCE [LARGE SCALE GENOMIC DNA]</scope>
    <source>
        <strain evidence="7 8">CC-JY-1</strain>
    </source>
</reference>
<feature type="active site" evidence="6">
    <location>
        <position position="393"/>
    </location>
</feature>
<keyword evidence="2" id="KW-0489">Methyltransferase</keyword>
<keyword evidence="8" id="KW-1185">Reference proteome</keyword>
<dbReference type="EMBL" id="AVCH01000213">
    <property type="protein sequence ID" value="KFN41797.1"/>
    <property type="molecule type" value="Genomic_DNA"/>
</dbReference>
<accession>A0A091ARL3</accession>
<name>A0A091ARL3_9GAMM</name>
<evidence type="ECO:0000256" key="6">
    <source>
        <dbReference type="PIRSR" id="PIRSR003085-1"/>
    </source>
</evidence>
<dbReference type="eggNOG" id="COG2230">
    <property type="taxonomic scope" value="Bacteria"/>
</dbReference>
<dbReference type="SUPFAM" id="SSF53335">
    <property type="entry name" value="S-adenosyl-L-methionine-dependent methyltransferases"/>
    <property type="match status" value="1"/>
</dbReference>
<protein>
    <recommendedName>
        <fullName evidence="9">Cyclopropane-fatty-acyl-phospholipid synthase</fullName>
    </recommendedName>
</protein>
<gene>
    <name evidence="7" type="ORF">N790_03060</name>
</gene>
<dbReference type="Proteomes" id="UP000029392">
    <property type="component" value="Unassembled WGS sequence"/>
</dbReference>
<evidence type="ECO:0000256" key="1">
    <source>
        <dbReference type="ARBA" id="ARBA00010815"/>
    </source>
</evidence>
<dbReference type="GO" id="GO:0032259">
    <property type="term" value="P:methylation"/>
    <property type="evidence" value="ECO:0007669"/>
    <property type="project" value="UniProtKB-KW"/>
</dbReference>
<dbReference type="RefSeq" id="WP_043805344.1">
    <property type="nucleotide sequence ID" value="NZ_AVCH01000213.1"/>
</dbReference>
<dbReference type="OrthoDB" id="9782855at2"/>
<dbReference type="PANTHER" id="PTHR43667:SF2">
    <property type="entry name" value="FATTY ACID C-METHYL TRANSFERASE"/>
    <property type="match status" value="1"/>
</dbReference>
<dbReference type="PANTHER" id="PTHR43667">
    <property type="entry name" value="CYCLOPROPANE-FATTY-ACYL-PHOSPHOLIPID SYNTHASE"/>
    <property type="match status" value="1"/>
</dbReference>
<dbReference type="AlphaFoldDB" id="A0A091ARL3"/>
<dbReference type="GO" id="GO:0008610">
    <property type="term" value="P:lipid biosynthetic process"/>
    <property type="evidence" value="ECO:0007669"/>
    <property type="project" value="InterPro"/>
</dbReference>
<dbReference type="InterPro" id="IPR003333">
    <property type="entry name" value="CMAS"/>
</dbReference>
<evidence type="ECO:0000256" key="5">
    <source>
        <dbReference type="ARBA" id="ARBA00023098"/>
    </source>
</evidence>
<comment type="caution">
    <text evidence="7">The sequence shown here is derived from an EMBL/GenBank/DDBJ whole genome shotgun (WGS) entry which is preliminary data.</text>
</comment>
<dbReference type="InterPro" id="IPR029063">
    <property type="entry name" value="SAM-dependent_MTases_sf"/>
</dbReference>
<keyword evidence="5" id="KW-0443">Lipid metabolism</keyword>
<evidence type="ECO:0000256" key="3">
    <source>
        <dbReference type="ARBA" id="ARBA00022679"/>
    </source>
</evidence>
<sequence>MSSTAETLSRPDQASGRYGALDRVLRKRLLATLDGLRGGQLVVRDALGTVVLGEAGGTLRAELDILDPGFYRAAAASGSVGAGEAYMDGLWRCTDLVALVRLLVLNRDHLDAMETGLARAGGLALRGWHALRRNTRRGSRRNIAAHYDLGNELFKLFLDESMMYSSAVFADETETLEQAQFRKLERICRKLDLQPGDHLVEIGTGWGGMALHAASRFGCRVTTTTISKEQHALAVERVAAAGLSDRVTVLLEDYRDLEGTYDKLVSIEMVEAIGHQYLETYLAKCASLLKPDGLALIQAITIEDHRYEQALHSVDFIKRFIFPGSFIPCVSAIANAAANASDLRLVNLEDIGPSYALTLRHWRQRFLDRLDAVRALGYDERFIRMWEFYLCYCEGGFLERSIGDVHLLLARPGNRRDQYLPAPEAA</sequence>
<dbReference type="InterPro" id="IPR050723">
    <property type="entry name" value="CFA/CMAS"/>
</dbReference>
<dbReference type="Gene3D" id="3.40.50.150">
    <property type="entry name" value="Vaccinia Virus protein VP39"/>
    <property type="match status" value="1"/>
</dbReference>
<dbReference type="STRING" id="1384054.N790_03060"/>
<evidence type="ECO:0000256" key="4">
    <source>
        <dbReference type="ARBA" id="ARBA00022691"/>
    </source>
</evidence>
<dbReference type="PATRIC" id="fig|1384054.3.peg.2663"/>
<comment type="similarity">
    <text evidence="1">Belongs to the CFA/CMAS family.</text>
</comment>
<dbReference type="CDD" id="cd02440">
    <property type="entry name" value="AdoMet_MTases"/>
    <property type="match status" value="1"/>
</dbReference>
<keyword evidence="3" id="KW-0808">Transferase</keyword>
<dbReference type="GO" id="GO:0008168">
    <property type="term" value="F:methyltransferase activity"/>
    <property type="evidence" value="ECO:0007669"/>
    <property type="project" value="UniProtKB-KW"/>
</dbReference>